<dbReference type="RefSeq" id="WP_158192408.1">
    <property type="nucleotide sequence ID" value="NZ_CP046908.1"/>
</dbReference>
<dbReference type="GO" id="GO:0005506">
    <property type="term" value="F:iron ion binding"/>
    <property type="evidence" value="ECO:0007669"/>
    <property type="project" value="TreeGrafter"/>
</dbReference>
<dbReference type="InterPro" id="IPR016092">
    <property type="entry name" value="ATAP"/>
</dbReference>
<dbReference type="InterPro" id="IPR035903">
    <property type="entry name" value="HesB-like_dom_sf"/>
</dbReference>
<dbReference type="Proteomes" id="UP000435648">
    <property type="component" value="Chromosome"/>
</dbReference>
<evidence type="ECO:0000313" key="3">
    <source>
        <dbReference type="EMBL" id="QGZ33389.1"/>
    </source>
</evidence>
<organism evidence="3 4">
    <name type="scientific">Stappia indica</name>
    <dbReference type="NCBI Taxonomy" id="538381"/>
    <lineage>
        <taxon>Bacteria</taxon>
        <taxon>Pseudomonadati</taxon>
        <taxon>Pseudomonadota</taxon>
        <taxon>Alphaproteobacteria</taxon>
        <taxon>Hyphomicrobiales</taxon>
        <taxon>Stappiaceae</taxon>
        <taxon>Stappia</taxon>
    </lineage>
</organism>
<dbReference type="NCBIfam" id="NF010147">
    <property type="entry name" value="PRK13623.1"/>
    <property type="match status" value="1"/>
</dbReference>
<dbReference type="NCBIfam" id="TIGR00049">
    <property type="entry name" value="iron-sulfur cluster assembly accessory protein"/>
    <property type="match status" value="1"/>
</dbReference>
<reference evidence="3 4" key="1">
    <citation type="submission" date="2019-12" db="EMBL/GenBank/DDBJ databases">
        <title>The genome of Stappia indica PHM037.</title>
        <authorList>
            <person name="Kacar D."/>
            <person name="Galan B."/>
            <person name="Canedo L."/>
            <person name="Rodriguez P."/>
            <person name="de la Calle F."/>
            <person name="Garcia J.L."/>
        </authorList>
    </citation>
    <scope>NUCLEOTIDE SEQUENCE [LARGE SCALE GENOMIC DNA]</scope>
    <source>
        <strain evidence="3 4">PHM037</strain>
    </source>
</reference>
<proteinExistence type="predicted"/>
<dbReference type="GO" id="GO:0051537">
    <property type="term" value="F:2 iron, 2 sulfur cluster binding"/>
    <property type="evidence" value="ECO:0007669"/>
    <property type="project" value="TreeGrafter"/>
</dbReference>
<protein>
    <submittedName>
        <fullName evidence="3">Iron-sulfur cluster insertion protein ErpA</fullName>
    </submittedName>
</protein>
<dbReference type="GO" id="GO:0016226">
    <property type="term" value="P:iron-sulfur cluster assembly"/>
    <property type="evidence" value="ECO:0007669"/>
    <property type="project" value="InterPro"/>
</dbReference>
<sequence length="127" mass="13232">MADHIASTAQDASPQTATAQASVELSDAAVRRIARILSSEPAGTSLRISVEGGGCSGFQYKYDLVTEQEEGDIVLARDGASVLVDPVSLQYMEGAVIDFVDDLMGQSFQIRNPLATAGCGCGTSFAI</sequence>
<evidence type="ECO:0000259" key="2">
    <source>
        <dbReference type="Pfam" id="PF01521"/>
    </source>
</evidence>
<feature type="region of interest" description="Disordered" evidence="1">
    <location>
        <begin position="1"/>
        <end position="20"/>
    </location>
</feature>
<evidence type="ECO:0000313" key="4">
    <source>
        <dbReference type="Proteomes" id="UP000435648"/>
    </source>
</evidence>
<name>A0A857C3E3_9HYPH</name>
<dbReference type="Pfam" id="PF01521">
    <property type="entry name" value="Fe-S_biosyn"/>
    <property type="match status" value="1"/>
</dbReference>
<dbReference type="PANTHER" id="PTHR43011:SF1">
    <property type="entry name" value="IRON-SULFUR CLUSTER ASSEMBLY 2 HOMOLOG, MITOCHONDRIAL"/>
    <property type="match status" value="1"/>
</dbReference>
<dbReference type="Gene3D" id="2.60.300.12">
    <property type="entry name" value="HesB-like domain"/>
    <property type="match status" value="1"/>
</dbReference>
<dbReference type="GO" id="GO:0051539">
    <property type="term" value="F:4 iron, 4 sulfur cluster binding"/>
    <property type="evidence" value="ECO:0007669"/>
    <property type="project" value="TreeGrafter"/>
</dbReference>
<gene>
    <name evidence="3" type="primary">erpA</name>
    <name evidence="3" type="ORF">GH266_02065</name>
</gene>
<dbReference type="OrthoDB" id="9801228at2"/>
<evidence type="ECO:0000256" key="1">
    <source>
        <dbReference type="SAM" id="MobiDB-lite"/>
    </source>
</evidence>
<dbReference type="AlphaFoldDB" id="A0A857C3E3"/>
<dbReference type="InterPro" id="IPR000361">
    <property type="entry name" value="ATAP_core_dom"/>
</dbReference>
<dbReference type="PANTHER" id="PTHR43011">
    <property type="entry name" value="IRON-SULFUR CLUSTER ASSEMBLY 2 HOMOLOG, MITOCHONDRIAL"/>
    <property type="match status" value="1"/>
</dbReference>
<feature type="compositionally biased region" description="Polar residues" evidence="1">
    <location>
        <begin position="7"/>
        <end position="20"/>
    </location>
</feature>
<dbReference type="SUPFAM" id="SSF89360">
    <property type="entry name" value="HesB-like domain"/>
    <property type="match status" value="1"/>
</dbReference>
<accession>A0A857C3E3</accession>
<dbReference type="EMBL" id="CP046908">
    <property type="protein sequence ID" value="QGZ33389.1"/>
    <property type="molecule type" value="Genomic_DNA"/>
</dbReference>
<dbReference type="KEGG" id="siw:GH266_02065"/>
<feature type="domain" description="Core" evidence="2">
    <location>
        <begin position="23"/>
        <end position="122"/>
    </location>
</feature>